<sequence length="430" mass="47285">MTDGNFTPPEHTPPRKTGPFSRRKPPLLPRRKRPRRHHEPTLHLPLVYLGYNALHYAADQAQLECAKVLLRCGCRSNEDHQGNLPADLATEKGHDAVAAFIEAAQAGEAEEEQGTASLAVASRRVPRPMVWADTICINQEDVAEKSAQVAMMDRIYSNRMPYDHSSRGIQVLNTLSTHLAALKDAVIEPLSGKDKGKYAAANMTYISERDWASLASLYQRQWFRRAWTAQEAVLPGALLMCIGDQSLSWRDLGQASEAIPYNEGRLGSSLSSRFIPSASRGGRGGGGGGDDDAKDSRSRFTLKHLVYNFWTFVASDPRDKVFAYDGLLNLYAAERHRADYGMGLAGIYTAATRDLIRGEASLAALSSCVYPLCQRKDLSSWVPDYSVAAANPVPRSFCADRGLEYVPPETTPDNAASSLLRVRGCFIGRV</sequence>
<evidence type="ECO:0000256" key="2">
    <source>
        <dbReference type="SAM" id="MobiDB-lite"/>
    </source>
</evidence>
<name>E9FBV2_METRA</name>
<accession>E9FBV2</accession>
<dbReference type="Pfam" id="PF06985">
    <property type="entry name" value="HET"/>
    <property type="match status" value="1"/>
</dbReference>
<feature type="compositionally biased region" description="Basic residues" evidence="2">
    <location>
        <begin position="21"/>
        <end position="38"/>
    </location>
</feature>
<dbReference type="PANTHER" id="PTHR24148:SF64">
    <property type="entry name" value="HETEROKARYON INCOMPATIBILITY DOMAIN-CONTAINING PROTEIN"/>
    <property type="match status" value="1"/>
</dbReference>
<reference evidence="4 5" key="1">
    <citation type="journal article" date="2011" name="PLoS Genet.">
        <title>Genome sequencing and comparative transcriptomics of the model entomopathogenic fungi Metarhizium anisopliae and M. acridum.</title>
        <authorList>
            <person name="Gao Q."/>
            <person name="Jin K."/>
            <person name="Ying S.H."/>
            <person name="Zhang Y."/>
            <person name="Xiao G."/>
            <person name="Shang Y."/>
            <person name="Duan Z."/>
            <person name="Hu X."/>
            <person name="Xie X.Q."/>
            <person name="Zhou G."/>
            <person name="Peng G."/>
            <person name="Luo Z."/>
            <person name="Huang W."/>
            <person name="Wang B."/>
            <person name="Fang W."/>
            <person name="Wang S."/>
            <person name="Zhong Y."/>
            <person name="Ma L.J."/>
            <person name="St Leger R.J."/>
            <person name="Zhao G.P."/>
            <person name="Pei Y."/>
            <person name="Feng M.G."/>
            <person name="Xia Y."/>
            <person name="Wang C."/>
        </authorList>
    </citation>
    <scope>NUCLEOTIDE SEQUENCE [LARGE SCALE GENOMIC DNA]</scope>
    <source>
        <strain evidence="5">ARSEF 23 / ATCC MYA-3075</strain>
    </source>
</reference>
<dbReference type="InterPro" id="IPR036770">
    <property type="entry name" value="Ankyrin_rpt-contain_sf"/>
</dbReference>
<proteinExistence type="predicted"/>
<protein>
    <submittedName>
        <fullName evidence="4">Ankyrin and HET domain protein</fullName>
    </submittedName>
</protein>
<evidence type="ECO:0000259" key="3">
    <source>
        <dbReference type="Pfam" id="PF06985"/>
    </source>
</evidence>
<evidence type="ECO:0000313" key="5">
    <source>
        <dbReference type="Proteomes" id="UP000002498"/>
    </source>
</evidence>
<reference evidence="4 5" key="2">
    <citation type="journal article" date="2014" name="Proc. Natl. Acad. Sci. U.S.A.">
        <title>Trajectory and genomic determinants of fungal-pathogen speciation and host adaptation.</title>
        <authorList>
            <person name="Hu X."/>
            <person name="Xiao G."/>
            <person name="Zheng P."/>
            <person name="Shang Y."/>
            <person name="Su Y."/>
            <person name="Zhang X."/>
            <person name="Liu X."/>
            <person name="Zhan S."/>
            <person name="St Leger R.J."/>
            <person name="Wang C."/>
        </authorList>
    </citation>
    <scope>GENOME REANNOTATION</scope>
    <source>
        <strain evidence="5">ARSEF 23 / ATCC MYA-3075</strain>
    </source>
</reference>
<evidence type="ECO:0000313" key="4">
    <source>
        <dbReference type="EMBL" id="EFY94818.2"/>
    </source>
</evidence>
<keyword evidence="1" id="KW-0040">ANK repeat</keyword>
<keyword evidence="5" id="KW-1185">Reference proteome</keyword>
<dbReference type="InterPro" id="IPR052895">
    <property type="entry name" value="HetReg/Transcr_Mod"/>
</dbReference>
<dbReference type="GeneID" id="19264037"/>
<dbReference type="PANTHER" id="PTHR24148">
    <property type="entry name" value="ANKYRIN REPEAT DOMAIN-CONTAINING PROTEIN 39 HOMOLOG-RELATED"/>
    <property type="match status" value="1"/>
</dbReference>
<comment type="caution">
    <text evidence="4">The sequence shown here is derived from an EMBL/GenBank/DDBJ whole genome shotgun (WGS) entry which is preliminary data.</text>
</comment>
<dbReference type="RefSeq" id="XP_007825940.2">
    <property type="nucleotide sequence ID" value="XM_007827749.2"/>
</dbReference>
<gene>
    <name evidence="4" type="ORF">MAA_09751</name>
</gene>
<dbReference type="OrthoDB" id="4939761at2759"/>
<dbReference type="EMBL" id="ADNJ02000009">
    <property type="protein sequence ID" value="EFY94818.2"/>
    <property type="molecule type" value="Genomic_DNA"/>
</dbReference>
<dbReference type="InterPro" id="IPR010730">
    <property type="entry name" value="HET"/>
</dbReference>
<dbReference type="AlphaFoldDB" id="E9FBV2"/>
<dbReference type="PROSITE" id="PS50088">
    <property type="entry name" value="ANK_REPEAT"/>
    <property type="match status" value="1"/>
</dbReference>
<dbReference type="Proteomes" id="UP000002498">
    <property type="component" value="Unassembled WGS sequence"/>
</dbReference>
<dbReference type="Pfam" id="PF12796">
    <property type="entry name" value="Ank_2"/>
    <property type="match status" value="1"/>
</dbReference>
<dbReference type="HOGENOM" id="CLU_652256_0_0_1"/>
<organism evidence="4 5">
    <name type="scientific">Metarhizium robertsii (strain ARSEF 23 / ATCC MYA-3075)</name>
    <name type="common">Metarhizium anisopliae (strain ARSEF 23)</name>
    <dbReference type="NCBI Taxonomy" id="655844"/>
    <lineage>
        <taxon>Eukaryota</taxon>
        <taxon>Fungi</taxon>
        <taxon>Dikarya</taxon>
        <taxon>Ascomycota</taxon>
        <taxon>Pezizomycotina</taxon>
        <taxon>Sordariomycetes</taxon>
        <taxon>Hypocreomycetidae</taxon>
        <taxon>Hypocreales</taxon>
        <taxon>Clavicipitaceae</taxon>
        <taxon>Metarhizium</taxon>
    </lineage>
</organism>
<feature type="region of interest" description="Disordered" evidence="2">
    <location>
        <begin position="1"/>
        <end position="39"/>
    </location>
</feature>
<evidence type="ECO:0000256" key="1">
    <source>
        <dbReference type="PROSITE-ProRule" id="PRU00023"/>
    </source>
</evidence>
<dbReference type="KEGG" id="maj:MAA_09751"/>
<feature type="repeat" description="ANK" evidence="1">
    <location>
        <begin position="49"/>
        <end position="81"/>
    </location>
</feature>
<dbReference type="Gene3D" id="1.25.40.20">
    <property type="entry name" value="Ankyrin repeat-containing domain"/>
    <property type="match status" value="1"/>
</dbReference>
<feature type="domain" description="Heterokaryon incompatibility" evidence="3">
    <location>
        <begin position="123"/>
        <end position="231"/>
    </location>
</feature>
<dbReference type="SUPFAM" id="SSF48403">
    <property type="entry name" value="Ankyrin repeat"/>
    <property type="match status" value="1"/>
</dbReference>
<dbReference type="InterPro" id="IPR002110">
    <property type="entry name" value="Ankyrin_rpt"/>
</dbReference>